<sequence length="210" mass="22732">MAKVEFTEVTTDSFVGNNLDKQEQDTIINKDELGISEGTNSDAVVHAYIVFTNDISIDEGIGTIEEKVCNGQTLKVTRRDDSGNAVVAVISQAEAKSIEQLSQVSSVKIDTGVETTNTDKKKDATNETVETENKTEEKTDEKVEAQETEETSNTDSQSVISNDITSETTTEVQDNNLDTSIKTGVTFPIVIAALLAVAILIGIIIKKTNR</sequence>
<feature type="region of interest" description="Disordered" evidence="1">
    <location>
        <begin position="117"/>
        <end position="171"/>
    </location>
</feature>
<evidence type="ECO:0000256" key="1">
    <source>
        <dbReference type="SAM" id="MobiDB-lite"/>
    </source>
</evidence>
<dbReference type="EMBL" id="FMWK01000008">
    <property type="protein sequence ID" value="SCZ79412.1"/>
    <property type="molecule type" value="Genomic_DNA"/>
</dbReference>
<name>A0A1G5RZ85_PSEXY</name>
<keyword evidence="2" id="KW-0812">Transmembrane</keyword>
<evidence type="ECO:0000313" key="4">
    <source>
        <dbReference type="Proteomes" id="UP000199428"/>
    </source>
</evidence>
<dbReference type="Proteomes" id="UP000199428">
    <property type="component" value="Unassembled WGS sequence"/>
</dbReference>
<keyword evidence="2" id="KW-0472">Membrane</keyword>
<evidence type="ECO:0000256" key="2">
    <source>
        <dbReference type="SAM" id="Phobius"/>
    </source>
</evidence>
<evidence type="ECO:0000313" key="3">
    <source>
        <dbReference type="EMBL" id="SCZ79412.1"/>
    </source>
</evidence>
<protein>
    <submittedName>
        <fullName evidence="3">Uncharacterized protein</fullName>
    </submittedName>
</protein>
<feature type="transmembrane region" description="Helical" evidence="2">
    <location>
        <begin position="185"/>
        <end position="205"/>
    </location>
</feature>
<gene>
    <name evidence="3" type="ORF">SAMN02910350_01781</name>
</gene>
<dbReference type="AlphaFoldDB" id="A0A1G5RZ85"/>
<proteinExistence type="predicted"/>
<organism evidence="3 4">
    <name type="scientific">Pseudobutyrivibrio xylanivorans</name>
    <dbReference type="NCBI Taxonomy" id="185007"/>
    <lineage>
        <taxon>Bacteria</taxon>
        <taxon>Bacillati</taxon>
        <taxon>Bacillota</taxon>
        <taxon>Clostridia</taxon>
        <taxon>Lachnospirales</taxon>
        <taxon>Lachnospiraceae</taxon>
        <taxon>Pseudobutyrivibrio</taxon>
    </lineage>
</organism>
<feature type="compositionally biased region" description="Polar residues" evidence="1">
    <location>
        <begin position="153"/>
        <end position="171"/>
    </location>
</feature>
<dbReference type="RefSeq" id="WP_090162842.1">
    <property type="nucleotide sequence ID" value="NZ_FMWK01000008.1"/>
</dbReference>
<reference evidence="3 4" key="1">
    <citation type="submission" date="2016-10" db="EMBL/GenBank/DDBJ databases">
        <authorList>
            <person name="de Groot N.N."/>
        </authorList>
    </citation>
    <scope>NUCLEOTIDE SEQUENCE [LARGE SCALE GENOMIC DNA]</scope>
    <source>
        <strain evidence="3 4">DSM 10317</strain>
    </source>
</reference>
<accession>A0A1G5RZ85</accession>
<feature type="compositionally biased region" description="Basic and acidic residues" evidence="1">
    <location>
        <begin position="117"/>
        <end position="145"/>
    </location>
</feature>
<keyword evidence="2" id="KW-1133">Transmembrane helix</keyword>